<dbReference type="GO" id="GO:0005524">
    <property type="term" value="F:ATP binding"/>
    <property type="evidence" value="ECO:0007669"/>
    <property type="project" value="UniProtKB-KW"/>
</dbReference>
<dbReference type="InterPro" id="IPR015854">
    <property type="entry name" value="ABC_transpr_LolD-like"/>
</dbReference>
<dbReference type="GO" id="GO:0005886">
    <property type="term" value="C:plasma membrane"/>
    <property type="evidence" value="ECO:0007669"/>
    <property type="project" value="TreeGrafter"/>
</dbReference>
<name>A0A6G5QNN1_CAMRE</name>
<evidence type="ECO:0000256" key="1">
    <source>
        <dbReference type="ARBA" id="ARBA00022448"/>
    </source>
</evidence>
<dbReference type="SUPFAM" id="SSF52540">
    <property type="entry name" value="P-loop containing nucleoside triphosphate hydrolases"/>
    <property type="match status" value="1"/>
</dbReference>
<sequence>MQKIISASGLCLGYEGCEKLITDAEFDIYANDFVFITGQSGSGKSTILKSFYGEIKPSAGSLNVCLTDMMNLSGQNLDKLRQRIGVVFQNYRLISEWNIEKNVMLPLMIKGLSVNVCKNQANKLLKHVNLLHKAHKYPNELSGGEQQRAAMARALAHNPNLLLCDEPTGSLDEYSSDVIWGLLRSAKEFLGTCIVVVTHRVPSSLRVSYRHLTIENGRIHEIL</sequence>
<accession>A0A6G5QNN1</accession>
<evidence type="ECO:0000313" key="5">
    <source>
        <dbReference type="EMBL" id="QCD47241.1"/>
    </source>
</evidence>
<dbReference type="EMBL" id="CP012543">
    <property type="protein sequence ID" value="QCD47241.1"/>
    <property type="molecule type" value="Genomic_DNA"/>
</dbReference>
<dbReference type="InterPro" id="IPR017871">
    <property type="entry name" value="ABC_transporter-like_CS"/>
</dbReference>
<dbReference type="KEGG" id="crx:CRECT_1605"/>
<protein>
    <submittedName>
        <fullName evidence="5">Cell division ATP-binding protein FtsE</fullName>
    </submittedName>
</protein>
<feature type="domain" description="ABC transporter" evidence="4">
    <location>
        <begin position="5"/>
        <end position="222"/>
    </location>
</feature>
<dbReference type="CDD" id="cd03255">
    <property type="entry name" value="ABC_MJ0796_LolCDE_FtsE"/>
    <property type="match status" value="1"/>
</dbReference>
<dbReference type="PROSITE" id="PS00675">
    <property type="entry name" value="SIGMA54_INTERACT_1"/>
    <property type="match status" value="1"/>
</dbReference>
<keyword evidence="5" id="KW-0132">Cell division</keyword>
<proteinExistence type="predicted"/>
<dbReference type="PROSITE" id="PS50893">
    <property type="entry name" value="ABC_TRANSPORTER_2"/>
    <property type="match status" value="1"/>
</dbReference>
<dbReference type="InterPro" id="IPR017911">
    <property type="entry name" value="MacB-like_ATP-bd"/>
</dbReference>
<dbReference type="PANTHER" id="PTHR24220:SF86">
    <property type="entry name" value="ABC TRANSPORTER ABCH.1"/>
    <property type="match status" value="1"/>
</dbReference>
<keyword evidence="3 5" id="KW-0067">ATP-binding</keyword>
<keyword evidence="1" id="KW-0813">Transport</keyword>
<gene>
    <name evidence="5" type="primary">ftsE</name>
    <name evidence="5" type="ORF">CRECT_1605</name>
</gene>
<dbReference type="PROSITE" id="PS00211">
    <property type="entry name" value="ABC_TRANSPORTER_1"/>
    <property type="match status" value="1"/>
</dbReference>
<dbReference type="Pfam" id="PF00005">
    <property type="entry name" value="ABC_tran"/>
    <property type="match status" value="1"/>
</dbReference>
<dbReference type="Proteomes" id="UP000502377">
    <property type="component" value="Chromosome"/>
</dbReference>
<dbReference type="GO" id="GO:0022857">
    <property type="term" value="F:transmembrane transporter activity"/>
    <property type="evidence" value="ECO:0007669"/>
    <property type="project" value="TreeGrafter"/>
</dbReference>
<keyword evidence="2" id="KW-0547">Nucleotide-binding</keyword>
<dbReference type="RefSeq" id="WP_004319642.1">
    <property type="nucleotide sequence ID" value="NZ_CP012543.1"/>
</dbReference>
<dbReference type="GO" id="GO:0016887">
    <property type="term" value="F:ATP hydrolysis activity"/>
    <property type="evidence" value="ECO:0007669"/>
    <property type="project" value="InterPro"/>
</dbReference>
<dbReference type="InterPro" id="IPR003593">
    <property type="entry name" value="AAA+_ATPase"/>
</dbReference>
<dbReference type="InterPro" id="IPR003439">
    <property type="entry name" value="ABC_transporter-like_ATP-bd"/>
</dbReference>
<reference evidence="5 6" key="1">
    <citation type="submission" date="2016-07" db="EMBL/GenBank/DDBJ databases">
        <title>Comparative genomics of the Campylobacter concisus group.</title>
        <authorList>
            <person name="Miller W.G."/>
            <person name="Yee E."/>
            <person name="Chapman M.H."/>
            <person name="Huynh S."/>
            <person name="Bono J.L."/>
            <person name="On S.L.W."/>
            <person name="StLeger J."/>
            <person name="Foster G."/>
            <person name="Parker C.T."/>
        </authorList>
    </citation>
    <scope>NUCLEOTIDE SEQUENCE [LARGE SCALE GENOMIC DNA]</scope>
    <source>
        <strain evidence="5 6">ATCC 33238</strain>
    </source>
</reference>
<dbReference type="PANTHER" id="PTHR24220">
    <property type="entry name" value="IMPORT ATP-BINDING PROTEIN"/>
    <property type="match status" value="1"/>
</dbReference>
<dbReference type="InterPro" id="IPR027417">
    <property type="entry name" value="P-loop_NTPase"/>
</dbReference>
<evidence type="ECO:0000313" key="6">
    <source>
        <dbReference type="Proteomes" id="UP000502377"/>
    </source>
</evidence>
<evidence type="ECO:0000259" key="4">
    <source>
        <dbReference type="PROSITE" id="PS50893"/>
    </source>
</evidence>
<dbReference type="Gene3D" id="3.40.50.300">
    <property type="entry name" value="P-loop containing nucleotide triphosphate hydrolases"/>
    <property type="match status" value="1"/>
</dbReference>
<dbReference type="AlphaFoldDB" id="A0A6G5QNN1"/>
<evidence type="ECO:0000256" key="3">
    <source>
        <dbReference type="ARBA" id="ARBA00022840"/>
    </source>
</evidence>
<keyword evidence="5" id="KW-0131">Cell cycle</keyword>
<dbReference type="GO" id="GO:0051301">
    <property type="term" value="P:cell division"/>
    <property type="evidence" value="ECO:0007669"/>
    <property type="project" value="UniProtKB-KW"/>
</dbReference>
<organism evidence="5 6">
    <name type="scientific">Campylobacter rectus</name>
    <name type="common">Wolinella recta</name>
    <dbReference type="NCBI Taxonomy" id="203"/>
    <lineage>
        <taxon>Bacteria</taxon>
        <taxon>Pseudomonadati</taxon>
        <taxon>Campylobacterota</taxon>
        <taxon>Epsilonproteobacteria</taxon>
        <taxon>Campylobacterales</taxon>
        <taxon>Campylobacteraceae</taxon>
        <taxon>Campylobacter</taxon>
    </lineage>
</organism>
<dbReference type="InterPro" id="IPR025662">
    <property type="entry name" value="Sigma_54_int_dom_ATP-bd_1"/>
</dbReference>
<dbReference type="SMART" id="SM00382">
    <property type="entry name" value="AAA"/>
    <property type="match status" value="1"/>
</dbReference>
<evidence type="ECO:0000256" key="2">
    <source>
        <dbReference type="ARBA" id="ARBA00022741"/>
    </source>
</evidence>